<feature type="region of interest" description="Disordered" evidence="1">
    <location>
        <begin position="185"/>
        <end position="217"/>
    </location>
</feature>
<evidence type="ECO:0000256" key="1">
    <source>
        <dbReference type="SAM" id="MobiDB-lite"/>
    </source>
</evidence>
<comment type="caution">
    <text evidence="3">The sequence shown here is derived from an EMBL/GenBank/DDBJ whole genome shotgun (WGS) entry which is preliminary data.</text>
</comment>
<keyword evidence="2" id="KW-0812">Transmembrane</keyword>
<sequence length="232" mass="25444">MTPPDSALQVIGGAAVLLLAWLLRPLVRAGLDRARARRTPPPEPRDSDDEWKLREASHRRDVLRPGLLHAAFDRESVSLGDDSEWHWRLLMFEENLPLSAALGPAIFKVLASVPDGQATWLIELREDVRAPQRSSAGELERPGLVRITPLAVVAQQWTAPHLLHADMSVSRLMGATLHARYLGRQDPDGVAGAPHPIREEESGTSAGYDESQVGANDRVMIRVRAPRPGAAV</sequence>
<keyword evidence="4" id="KW-1185">Reference proteome</keyword>
<evidence type="ECO:0000313" key="4">
    <source>
        <dbReference type="Proteomes" id="UP000604341"/>
    </source>
</evidence>
<evidence type="ECO:0000313" key="3">
    <source>
        <dbReference type="EMBL" id="GGL04279.1"/>
    </source>
</evidence>
<proteinExistence type="predicted"/>
<dbReference type="EMBL" id="BMPE01000006">
    <property type="protein sequence ID" value="GGL04279.1"/>
    <property type="molecule type" value="Genomic_DNA"/>
</dbReference>
<dbReference type="RefSeq" id="WP_189069220.1">
    <property type="nucleotide sequence ID" value="NZ_BMPE01000006.1"/>
</dbReference>
<gene>
    <name evidence="3" type="ORF">GCM10010844_23680</name>
</gene>
<dbReference type="Proteomes" id="UP000604341">
    <property type="component" value="Unassembled WGS sequence"/>
</dbReference>
<keyword evidence="2" id="KW-1133">Transmembrane helix</keyword>
<accession>A0ABQ2FJH6</accession>
<protein>
    <submittedName>
        <fullName evidence="3">Uncharacterized protein</fullName>
    </submittedName>
</protein>
<feature type="transmembrane region" description="Helical" evidence="2">
    <location>
        <begin position="6"/>
        <end position="27"/>
    </location>
</feature>
<evidence type="ECO:0000256" key="2">
    <source>
        <dbReference type="SAM" id="Phobius"/>
    </source>
</evidence>
<reference evidence="4" key="1">
    <citation type="journal article" date="2019" name="Int. J. Syst. Evol. Microbiol.">
        <title>The Global Catalogue of Microorganisms (GCM) 10K type strain sequencing project: providing services to taxonomists for standard genome sequencing and annotation.</title>
        <authorList>
            <consortium name="The Broad Institute Genomics Platform"/>
            <consortium name="The Broad Institute Genome Sequencing Center for Infectious Disease"/>
            <person name="Wu L."/>
            <person name="Ma J."/>
        </authorList>
    </citation>
    <scope>NUCLEOTIDE SEQUENCE [LARGE SCALE GENOMIC DNA]</scope>
    <source>
        <strain evidence="4">JCM 19173</strain>
    </source>
</reference>
<organism evidence="3 4">
    <name type="scientific">Deinococcus radiotolerans</name>
    <dbReference type="NCBI Taxonomy" id="1309407"/>
    <lineage>
        <taxon>Bacteria</taxon>
        <taxon>Thermotogati</taxon>
        <taxon>Deinococcota</taxon>
        <taxon>Deinococci</taxon>
        <taxon>Deinococcales</taxon>
        <taxon>Deinococcaceae</taxon>
        <taxon>Deinococcus</taxon>
    </lineage>
</organism>
<name>A0ABQ2FJH6_9DEIO</name>
<keyword evidence="2" id="KW-0472">Membrane</keyword>